<protein>
    <submittedName>
        <fullName evidence="1">Uncharacterized protein</fullName>
    </submittedName>
</protein>
<proteinExistence type="predicted"/>
<name>A0AAD6SZT4_9AGAR</name>
<dbReference type="EMBL" id="JARJCM010000039">
    <property type="protein sequence ID" value="KAJ7037051.1"/>
    <property type="molecule type" value="Genomic_DNA"/>
</dbReference>
<evidence type="ECO:0000313" key="2">
    <source>
        <dbReference type="Proteomes" id="UP001218188"/>
    </source>
</evidence>
<evidence type="ECO:0000313" key="1">
    <source>
        <dbReference type="EMBL" id="KAJ7037051.1"/>
    </source>
</evidence>
<gene>
    <name evidence="1" type="ORF">C8F04DRAFT_1332637</name>
</gene>
<keyword evidence="2" id="KW-1185">Reference proteome</keyword>
<dbReference type="PANTHER" id="PTHR31912">
    <property type="entry name" value="IP13529P"/>
    <property type="match status" value="1"/>
</dbReference>
<dbReference type="AlphaFoldDB" id="A0AAD6SZT4"/>
<organism evidence="1 2">
    <name type="scientific">Mycena alexandri</name>
    <dbReference type="NCBI Taxonomy" id="1745969"/>
    <lineage>
        <taxon>Eukaryota</taxon>
        <taxon>Fungi</taxon>
        <taxon>Dikarya</taxon>
        <taxon>Basidiomycota</taxon>
        <taxon>Agaricomycotina</taxon>
        <taxon>Agaricomycetes</taxon>
        <taxon>Agaricomycetidae</taxon>
        <taxon>Agaricales</taxon>
        <taxon>Marasmiineae</taxon>
        <taxon>Mycenaceae</taxon>
        <taxon>Mycena</taxon>
    </lineage>
</organism>
<comment type="caution">
    <text evidence="1">The sequence shown here is derived from an EMBL/GenBank/DDBJ whole genome shotgun (WGS) entry which is preliminary data.</text>
</comment>
<sequence length="646" mass="73158">MYIVVGGKTESKNESKFKNLGLVIQHVLPADNPQQSESSSHIGMGGSLGCRRDKTGGSKEYCETDEGYQAMYTPGTPREVDVTIQVIRWQVWMACLGSQSALSESYTSTGVKDKIAQHWILVLLEKAKIAHLEQISNKDTCDPRLKDSRCKGPERTAIKDAIKHRIQQELWDWVVQQPNEFILLPANDPFRLGLDLRAGLDPHHDTPVEILHTYLLGNDKYVWHDTTKTWDPKKGDKKGEIFASRLQSASISGLSIPPPRPRYVIQYKNSLIGKHFKMLQQLGVFQLHDLCTPLILDLWKATGELGAYLWFPEIKNMKVYLADLDVLVNNLLDIWGLVDPNRVLVKGKLHVLPHTPEDARRFGPCVIFATEIFECWNAIFRLCSILSNHLAPSHDIAATLADMERFKHMVSGGWWRNSNGKYIRAGSSVRSFLTSNRELQRRLGWSEKTRLPCGTVKLEALKKREPSEWNLPLQEPEPVGSTWVHCKYVTSQSGDLCKPGFWVFVQTSGLLSPFPARITRILTRQGSPLTPENAVVIVEPFTVLEVKNTRLNMPLLVPSTDSNTMIVNPKVCRCGVQQERTLTDRTELKMTHTAELRFIVNMHALHNAHLIRDILPRSLTMPIPYLRDRVASHSRFAAQPLRSGPM</sequence>
<reference evidence="1" key="1">
    <citation type="submission" date="2023-03" db="EMBL/GenBank/DDBJ databases">
        <title>Massive genome expansion in bonnet fungi (Mycena s.s.) driven by repeated elements and novel gene families across ecological guilds.</title>
        <authorList>
            <consortium name="Lawrence Berkeley National Laboratory"/>
            <person name="Harder C.B."/>
            <person name="Miyauchi S."/>
            <person name="Viragh M."/>
            <person name="Kuo A."/>
            <person name="Thoen E."/>
            <person name="Andreopoulos B."/>
            <person name="Lu D."/>
            <person name="Skrede I."/>
            <person name="Drula E."/>
            <person name="Henrissat B."/>
            <person name="Morin E."/>
            <person name="Kohler A."/>
            <person name="Barry K."/>
            <person name="LaButti K."/>
            <person name="Morin E."/>
            <person name="Salamov A."/>
            <person name="Lipzen A."/>
            <person name="Mereny Z."/>
            <person name="Hegedus B."/>
            <person name="Baldrian P."/>
            <person name="Stursova M."/>
            <person name="Weitz H."/>
            <person name="Taylor A."/>
            <person name="Grigoriev I.V."/>
            <person name="Nagy L.G."/>
            <person name="Martin F."/>
            <person name="Kauserud H."/>
        </authorList>
    </citation>
    <scope>NUCLEOTIDE SEQUENCE</scope>
    <source>
        <strain evidence="1">CBHHK200</strain>
    </source>
</reference>
<accession>A0AAD6SZT4</accession>
<dbReference type="PANTHER" id="PTHR31912:SF34">
    <property type="entry name" value="NOTOCHORD-RELATED PROTEIN"/>
    <property type="match status" value="1"/>
</dbReference>
<dbReference type="Proteomes" id="UP001218188">
    <property type="component" value="Unassembled WGS sequence"/>
</dbReference>